<protein>
    <submittedName>
        <fullName evidence="5">Stonustoxin subunit beta</fullName>
    </submittedName>
</protein>
<evidence type="ECO:0000256" key="2">
    <source>
        <dbReference type="ARBA" id="ARBA00022771"/>
    </source>
</evidence>
<dbReference type="SMART" id="SM00589">
    <property type="entry name" value="PRY"/>
    <property type="match status" value="1"/>
</dbReference>
<dbReference type="EMBL" id="JACTAM010000022">
    <property type="protein sequence ID" value="KAI2650261.1"/>
    <property type="molecule type" value="Genomic_DNA"/>
</dbReference>
<dbReference type="PANTHER" id="PTHR25465">
    <property type="entry name" value="B-BOX DOMAIN CONTAINING"/>
    <property type="match status" value="1"/>
</dbReference>
<gene>
    <name evidence="5" type="ORF">H4Q32_000209</name>
</gene>
<accession>A0ABQ8LKA1</accession>
<keyword evidence="6" id="KW-1185">Reference proteome</keyword>
<dbReference type="InterPro" id="IPR013320">
    <property type="entry name" value="ConA-like_dom_sf"/>
</dbReference>
<evidence type="ECO:0000313" key="5">
    <source>
        <dbReference type="EMBL" id="KAI2650261.1"/>
    </source>
</evidence>
<dbReference type="Gene3D" id="2.60.120.920">
    <property type="match status" value="1"/>
</dbReference>
<dbReference type="Proteomes" id="UP000830375">
    <property type="component" value="Unassembled WGS sequence"/>
</dbReference>
<reference evidence="5 6" key="1">
    <citation type="submission" date="2022-01" db="EMBL/GenBank/DDBJ databases">
        <title>A high-quality chromosome-level genome assembly of rohu carp, Labeo rohita.</title>
        <authorList>
            <person name="Arick M.A. II"/>
            <person name="Hsu C.-Y."/>
            <person name="Magbanua Z."/>
            <person name="Pechanova O."/>
            <person name="Grover C."/>
            <person name="Miller E."/>
            <person name="Thrash A."/>
            <person name="Ezzel L."/>
            <person name="Alam S."/>
            <person name="Benzie J."/>
            <person name="Hamilton M."/>
            <person name="Karsi A."/>
            <person name="Lawrence M.L."/>
            <person name="Peterson D.G."/>
        </authorList>
    </citation>
    <scope>NUCLEOTIDE SEQUENCE [LARGE SCALE GENOMIC DNA]</scope>
    <source>
        <strain evidence="6">BAU-BD-2019</strain>
        <tissue evidence="5">Blood</tissue>
    </source>
</reference>
<evidence type="ECO:0000313" key="6">
    <source>
        <dbReference type="Proteomes" id="UP000830375"/>
    </source>
</evidence>
<dbReference type="InterPro" id="IPR051051">
    <property type="entry name" value="E3_ubiq-ligase_TRIM/RNF"/>
</dbReference>
<dbReference type="SUPFAM" id="SSF49899">
    <property type="entry name" value="Concanavalin A-like lectins/glucanases"/>
    <property type="match status" value="1"/>
</dbReference>
<comment type="caution">
    <text evidence="5">The sequence shown here is derived from an EMBL/GenBank/DDBJ whole genome shotgun (WGS) entry which is preliminary data.</text>
</comment>
<evidence type="ECO:0000256" key="1">
    <source>
        <dbReference type="ARBA" id="ARBA00022723"/>
    </source>
</evidence>
<evidence type="ECO:0000256" key="3">
    <source>
        <dbReference type="ARBA" id="ARBA00022833"/>
    </source>
</evidence>
<evidence type="ECO:0000259" key="4">
    <source>
        <dbReference type="SMART" id="SM00589"/>
    </source>
</evidence>
<keyword evidence="2" id="KW-0863">Zinc-finger</keyword>
<name>A0ABQ8LKA1_LABRO</name>
<dbReference type="InterPro" id="IPR006574">
    <property type="entry name" value="PRY"/>
</dbReference>
<proteinExistence type="predicted"/>
<keyword evidence="1" id="KW-0479">Metal-binding</keyword>
<feature type="domain" description="SPRY-associated" evidence="4">
    <location>
        <begin position="31"/>
        <end position="82"/>
    </location>
</feature>
<dbReference type="Pfam" id="PF13765">
    <property type="entry name" value="PRY"/>
    <property type="match status" value="1"/>
</dbReference>
<keyword evidence="3" id="KW-0862">Zinc</keyword>
<organism evidence="5 6">
    <name type="scientific">Labeo rohita</name>
    <name type="common">Indian major carp</name>
    <name type="synonym">Cyprinus rohita</name>
    <dbReference type="NCBI Taxonomy" id="84645"/>
    <lineage>
        <taxon>Eukaryota</taxon>
        <taxon>Metazoa</taxon>
        <taxon>Chordata</taxon>
        <taxon>Craniata</taxon>
        <taxon>Vertebrata</taxon>
        <taxon>Euteleostomi</taxon>
        <taxon>Actinopterygii</taxon>
        <taxon>Neopterygii</taxon>
        <taxon>Teleostei</taxon>
        <taxon>Ostariophysi</taxon>
        <taxon>Cypriniformes</taxon>
        <taxon>Cyprinidae</taxon>
        <taxon>Labeoninae</taxon>
        <taxon>Labeonini</taxon>
        <taxon>Labeo</taxon>
    </lineage>
</organism>
<dbReference type="PANTHER" id="PTHR25465:SF14">
    <property type="entry name" value="E3 UBIQUITIN-PROTEIN LIGASE TRIM65"/>
    <property type="match status" value="1"/>
</dbReference>
<sequence length="116" mass="13312">MATLKYQFGRDRLIYNDRSEDPSLEEAVNDFCYLTLDPNTAHNNLKLLESNRKLTCSGTMSYPDHPERFDGLPQVLRKERLSGHCYWEAEWSGLGDMVVSYEAFGRKGKGPETKFG</sequence>
<dbReference type="InterPro" id="IPR043136">
    <property type="entry name" value="B30.2/SPRY_sf"/>
</dbReference>